<keyword evidence="5" id="KW-1185">Reference proteome</keyword>
<dbReference type="Gene3D" id="3.40.1350.10">
    <property type="match status" value="1"/>
</dbReference>
<dbReference type="GO" id="GO:0009307">
    <property type="term" value="P:DNA restriction-modification system"/>
    <property type="evidence" value="ECO:0007669"/>
    <property type="project" value="InterPro"/>
</dbReference>
<organism evidence="4 5">
    <name type="scientific">Diversispora eburnea</name>
    <dbReference type="NCBI Taxonomy" id="1213867"/>
    <lineage>
        <taxon>Eukaryota</taxon>
        <taxon>Fungi</taxon>
        <taxon>Fungi incertae sedis</taxon>
        <taxon>Mucoromycota</taxon>
        <taxon>Glomeromycotina</taxon>
        <taxon>Glomeromycetes</taxon>
        <taxon>Diversisporales</taxon>
        <taxon>Diversisporaceae</taxon>
        <taxon>Diversispora</taxon>
    </lineage>
</organism>
<sequence length="324" mass="37423">VVEADTEWIDMLDSSLRETICSEVLSIRDRLMPEFEVLSDISDAETSLVYKSICSGVLLKFSISVETLIIFFSEIGNCSGESMITPFDFISSKSQLNFATLILSSKFSAERLVISFLFFSRNWKRIVATEPDYESQDLWIINTRTWFLCIYLDDKDNIYSNVSILSCRTSQGDSGIDIMGNQKRCLIIIQCKNYSRKKVEVGEIRTFESILSRYPENTLGVFVTSLRDGYSPQAMDRKESSELNILFTNIYDIRQDLLPFLPKNNIIEVRLNSIEEKLNLIEERLNLIDEKFKLVTSKIKDNQKQITDNQRQMMDGQKRMESSL</sequence>
<proteinExistence type="predicted"/>
<keyword evidence="1" id="KW-0175">Coiled coil</keyword>
<dbReference type="GO" id="GO:0004519">
    <property type="term" value="F:endonuclease activity"/>
    <property type="evidence" value="ECO:0007669"/>
    <property type="project" value="InterPro"/>
</dbReference>
<reference evidence="4" key="1">
    <citation type="submission" date="2021-06" db="EMBL/GenBank/DDBJ databases">
        <authorList>
            <person name="Kallberg Y."/>
            <person name="Tangrot J."/>
            <person name="Rosling A."/>
        </authorList>
    </citation>
    <scope>NUCLEOTIDE SEQUENCE</scope>
    <source>
        <strain evidence="4">AZ414A</strain>
    </source>
</reference>
<evidence type="ECO:0000313" key="5">
    <source>
        <dbReference type="Proteomes" id="UP000789706"/>
    </source>
</evidence>
<dbReference type="OrthoDB" id="2319154at2759"/>
<feature type="non-terminal residue" evidence="4">
    <location>
        <position position="1"/>
    </location>
</feature>
<dbReference type="Proteomes" id="UP000789706">
    <property type="component" value="Unassembled WGS sequence"/>
</dbReference>
<evidence type="ECO:0000256" key="1">
    <source>
        <dbReference type="SAM" id="Coils"/>
    </source>
</evidence>
<dbReference type="InterPro" id="IPR007560">
    <property type="entry name" value="Restrct_endonuc_IV_Mrr"/>
</dbReference>
<dbReference type="EMBL" id="CAJVPK010003751">
    <property type="protein sequence ID" value="CAG8630672.1"/>
    <property type="molecule type" value="Genomic_DNA"/>
</dbReference>
<dbReference type="GO" id="GO:0006302">
    <property type="term" value="P:double-strand break repair"/>
    <property type="evidence" value="ECO:0007669"/>
    <property type="project" value="UniProtKB-ARBA"/>
</dbReference>
<dbReference type="InterPro" id="IPR011856">
    <property type="entry name" value="tRNA_endonuc-like_dom_sf"/>
</dbReference>
<evidence type="ECO:0000256" key="2">
    <source>
        <dbReference type="SAM" id="MobiDB-lite"/>
    </source>
</evidence>
<dbReference type="AlphaFoldDB" id="A0A9N9GWP3"/>
<name>A0A9N9GWP3_9GLOM</name>
<evidence type="ECO:0000259" key="3">
    <source>
        <dbReference type="Pfam" id="PF04471"/>
    </source>
</evidence>
<evidence type="ECO:0000313" key="4">
    <source>
        <dbReference type="EMBL" id="CAG8630672.1"/>
    </source>
</evidence>
<protein>
    <submittedName>
        <fullName evidence="4">7456_t:CDS:1</fullName>
    </submittedName>
</protein>
<feature type="region of interest" description="Disordered" evidence="2">
    <location>
        <begin position="305"/>
        <end position="324"/>
    </location>
</feature>
<accession>A0A9N9GWP3</accession>
<dbReference type="SUPFAM" id="SSF52980">
    <property type="entry name" value="Restriction endonuclease-like"/>
    <property type="match status" value="1"/>
</dbReference>
<feature type="non-terminal residue" evidence="4">
    <location>
        <position position="324"/>
    </location>
</feature>
<feature type="domain" description="Restriction endonuclease type IV Mrr" evidence="3">
    <location>
        <begin position="171"/>
        <end position="242"/>
    </location>
</feature>
<comment type="caution">
    <text evidence="4">The sequence shown here is derived from an EMBL/GenBank/DDBJ whole genome shotgun (WGS) entry which is preliminary data.</text>
</comment>
<dbReference type="Pfam" id="PF04471">
    <property type="entry name" value="Mrr_cat"/>
    <property type="match status" value="1"/>
</dbReference>
<feature type="coiled-coil region" evidence="1">
    <location>
        <begin position="264"/>
        <end position="291"/>
    </location>
</feature>
<gene>
    <name evidence="4" type="ORF">DEBURN_LOCUS10763</name>
</gene>
<dbReference type="InterPro" id="IPR011335">
    <property type="entry name" value="Restrct_endonuc-II-like"/>
</dbReference>
<dbReference type="GO" id="GO:0003677">
    <property type="term" value="F:DNA binding"/>
    <property type="evidence" value="ECO:0007669"/>
    <property type="project" value="InterPro"/>
</dbReference>